<dbReference type="AlphaFoldDB" id="A0A3L8DUF1"/>
<gene>
    <name evidence="1" type="ORF">DMN91_004114</name>
</gene>
<reference evidence="1" key="2">
    <citation type="submission" date="2018-07" db="EMBL/GenBank/DDBJ databases">
        <authorList>
            <person name="Mckenzie S.K."/>
            <person name="Kronauer D.J.C."/>
        </authorList>
    </citation>
    <scope>NUCLEOTIDE SEQUENCE</scope>
    <source>
        <strain evidence="1">Clonal line C1</strain>
    </source>
</reference>
<proteinExistence type="predicted"/>
<protein>
    <submittedName>
        <fullName evidence="1">Uncharacterized protein</fullName>
    </submittedName>
</protein>
<name>A0A3L8DUF1_OOCBI</name>
<evidence type="ECO:0000313" key="1">
    <source>
        <dbReference type="EMBL" id="RLU23906.1"/>
    </source>
</evidence>
<dbReference type="EMBL" id="QOIP01000004">
    <property type="protein sequence ID" value="RLU23906.1"/>
    <property type="molecule type" value="Genomic_DNA"/>
</dbReference>
<organism evidence="1">
    <name type="scientific">Ooceraea biroi</name>
    <name type="common">Clonal raider ant</name>
    <name type="synonym">Cerapachys biroi</name>
    <dbReference type="NCBI Taxonomy" id="2015173"/>
    <lineage>
        <taxon>Eukaryota</taxon>
        <taxon>Metazoa</taxon>
        <taxon>Ecdysozoa</taxon>
        <taxon>Arthropoda</taxon>
        <taxon>Hexapoda</taxon>
        <taxon>Insecta</taxon>
        <taxon>Pterygota</taxon>
        <taxon>Neoptera</taxon>
        <taxon>Endopterygota</taxon>
        <taxon>Hymenoptera</taxon>
        <taxon>Apocrita</taxon>
        <taxon>Aculeata</taxon>
        <taxon>Formicoidea</taxon>
        <taxon>Formicidae</taxon>
        <taxon>Dorylinae</taxon>
        <taxon>Ooceraea</taxon>
    </lineage>
</organism>
<sequence>MHWPIGFPRNRRKASPGVRRFLSHVSRDNHCKTSTLILHSRKTVQQHQNSRELVLLRKKVLKFLESLVTLPNKELYGIIHMKNMIVAPKDLL</sequence>
<reference evidence="1" key="1">
    <citation type="journal article" date="2018" name="Genome Res.">
        <title>The genomic architecture and molecular evolution of ant odorant receptors.</title>
        <authorList>
            <person name="McKenzie S.K."/>
            <person name="Kronauer D.J.C."/>
        </authorList>
    </citation>
    <scope>NUCLEOTIDE SEQUENCE [LARGE SCALE GENOMIC DNA]</scope>
    <source>
        <strain evidence="1">Clonal line C1</strain>
    </source>
</reference>
<comment type="caution">
    <text evidence="1">The sequence shown here is derived from an EMBL/GenBank/DDBJ whole genome shotgun (WGS) entry which is preliminary data.</text>
</comment>
<dbReference type="Proteomes" id="UP000279307">
    <property type="component" value="Chromosome 4"/>
</dbReference>
<accession>A0A3L8DUF1</accession>